<comment type="caution">
    <text evidence="1">The sequence shown here is derived from an EMBL/GenBank/DDBJ whole genome shotgun (WGS) entry which is preliminary data.</text>
</comment>
<gene>
    <name evidence="1" type="ORF">SRA_07121</name>
</gene>
<dbReference type="EMBL" id="AJTZ01000005">
    <property type="protein sequence ID" value="EJN94288.1"/>
    <property type="molecule type" value="Genomic_DNA"/>
</dbReference>
<dbReference type="Proteomes" id="UP000007815">
    <property type="component" value="Unassembled WGS sequence"/>
</dbReference>
<sequence length="62" mass="7160">MQIIFNNLQRFFIRIMAAATAPYQHLILPYLKNAGEPLKQERNEIMTNVITSATSNILRVKN</sequence>
<organism evidence="1 2">
    <name type="scientific">Streptococcus ratti FA-1 = DSM 20564</name>
    <dbReference type="NCBI Taxonomy" id="699248"/>
    <lineage>
        <taxon>Bacteria</taxon>
        <taxon>Bacillati</taxon>
        <taxon>Bacillota</taxon>
        <taxon>Bacilli</taxon>
        <taxon>Lactobacillales</taxon>
        <taxon>Streptococcaceae</taxon>
        <taxon>Streptococcus</taxon>
    </lineage>
</organism>
<evidence type="ECO:0000313" key="1">
    <source>
        <dbReference type="EMBL" id="EJN94288.1"/>
    </source>
</evidence>
<protein>
    <submittedName>
        <fullName evidence="1">Uncharacterized protein</fullName>
    </submittedName>
</protein>
<proteinExistence type="predicted"/>
<evidence type="ECO:0000313" key="2">
    <source>
        <dbReference type="Proteomes" id="UP000007815"/>
    </source>
</evidence>
<reference evidence="1 2" key="1">
    <citation type="submission" date="2009-12" db="EMBL/GenBank/DDBJ databases">
        <authorList>
            <person name="Lefebure T."/>
            <person name="Cornejo O.E."/>
            <person name="Pavinski Bitar P.D."/>
            <person name="Lang P."/>
            <person name="Stanhope M.J."/>
        </authorList>
    </citation>
    <scope>NUCLEOTIDE SEQUENCE [LARGE SCALE GENOMIC DNA]</scope>
    <source>
        <strain evidence="1 2">FA-1</strain>
    </source>
</reference>
<keyword evidence="2" id="KW-1185">Reference proteome</keyword>
<name>A0ABP2QZJ7_STRRT</name>
<accession>A0ABP2QZJ7</accession>